<keyword evidence="5" id="KW-0503">Monooxygenase</keyword>
<dbReference type="InterPro" id="IPR002401">
    <property type="entry name" value="Cyt_P450_E_grp-I"/>
</dbReference>
<dbReference type="InterPro" id="IPR036396">
    <property type="entry name" value="Cyt_P450_sf"/>
</dbReference>
<dbReference type="CDD" id="cd11065">
    <property type="entry name" value="CYP64-like"/>
    <property type="match status" value="1"/>
</dbReference>
<dbReference type="Pfam" id="PF00067">
    <property type="entry name" value="p450"/>
    <property type="match status" value="1"/>
</dbReference>
<keyword evidence="6" id="KW-0812">Transmembrane</keyword>
<gene>
    <name evidence="7" type="ORF">BDV36DRAFT_293976</name>
</gene>
<dbReference type="PROSITE" id="PS00086">
    <property type="entry name" value="CYTOCHROME_P450"/>
    <property type="match status" value="1"/>
</dbReference>
<evidence type="ECO:0000256" key="1">
    <source>
        <dbReference type="ARBA" id="ARBA00010617"/>
    </source>
</evidence>
<evidence type="ECO:0000256" key="2">
    <source>
        <dbReference type="ARBA" id="ARBA00022723"/>
    </source>
</evidence>
<dbReference type="Proteomes" id="UP000325395">
    <property type="component" value="Unassembled WGS sequence"/>
</dbReference>
<protein>
    <submittedName>
        <fullName evidence="7">Cytochrome P450</fullName>
    </submittedName>
</protein>
<dbReference type="PRINTS" id="PR00385">
    <property type="entry name" value="P450"/>
</dbReference>
<keyword evidence="8" id="KW-1185">Reference proteome</keyword>
<dbReference type="Gene3D" id="1.10.630.10">
    <property type="entry name" value="Cytochrome P450"/>
    <property type="match status" value="1"/>
</dbReference>
<dbReference type="InterPro" id="IPR050364">
    <property type="entry name" value="Cytochrome_P450_fung"/>
</dbReference>
<accession>A0ABQ6WTN8</accession>
<sequence>MDYIHSLPSNPAWGIGFCIILIPLAIIIHDVYLWKCLPPGPSPIPLLGNKFQIPSKHPWIKFQEWSKIYGPIYTIWLGRRPTVVISDPLIASELLEKRSTKYSTRPRFVTMGEIYWDMASILVQPYGKEWLIRRRLLHSALTPRALDNYKALQQAESSRLCHQLLEGAHEWEALFDRLASSIVFAVSYGHRVDNAQSPVIKQRLEFMQYASSLNVPGAYLVESFPMLKYLPDWIAPWKAEIKRHGRLEAEANMRLVRVVRQDIESVKQSPGAEPLFNSLTKQLLETRDSDPKAFPLTERDFSYIPASLFGAGSDTTSSTLCSAMLAIVTNPTVLEIAQAELDAVVGPHRLPTFEDIPSLPYLRALCKEILRWRPVAVLGGTPHACSEDDYYRGYYIPRGTVMLGNSWAINMNPKYYPNPDQFNPLRFLGVDPHLLPYLPKEYIASVEQGKGSAHPSKLGHSSFGWGRRICPGADLATNTLLITLSRLLWCFHIRPIPGQTYDTLDYTNGFNIRPRNLHLRLQVRSDQHCHVIEREYEVATEFLKRLSPFDESML</sequence>
<dbReference type="PANTHER" id="PTHR46300:SF4">
    <property type="entry name" value="CYTOCHROME P450 98A3"/>
    <property type="match status" value="1"/>
</dbReference>
<keyword evidence="6" id="KW-0472">Membrane</keyword>
<reference evidence="7 8" key="1">
    <citation type="submission" date="2019-04" db="EMBL/GenBank/DDBJ databases">
        <authorList>
            <consortium name="DOE Joint Genome Institute"/>
            <person name="Mondo S."/>
            <person name="Kjaerbolling I."/>
            <person name="Vesth T."/>
            <person name="Frisvad J.C."/>
            <person name="Nybo J.L."/>
            <person name="Theobald S."/>
            <person name="Kildgaard S."/>
            <person name="Isbrandt T."/>
            <person name="Kuo A."/>
            <person name="Sato A."/>
            <person name="Lyhne E.K."/>
            <person name="Kogle M.E."/>
            <person name="Wiebenga A."/>
            <person name="Kun R.S."/>
            <person name="Lubbers R.J."/>
            <person name="Makela M.R."/>
            <person name="Barry K."/>
            <person name="Chovatia M."/>
            <person name="Clum A."/>
            <person name="Daum C."/>
            <person name="Haridas S."/>
            <person name="He G."/>
            <person name="LaButti K."/>
            <person name="Lipzen A."/>
            <person name="Riley R."/>
            <person name="Salamov A."/>
            <person name="Simmons B.A."/>
            <person name="Magnuson J.K."/>
            <person name="Henrissat B."/>
            <person name="Mortensen U.H."/>
            <person name="Larsen T.O."/>
            <person name="Devries R.P."/>
            <person name="Grigoriev I.V."/>
            <person name="Machida M."/>
            <person name="Baker S.E."/>
            <person name="Andersen M.R."/>
            <person name="Cantor M.N."/>
            <person name="Hua S.X."/>
        </authorList>
    </citation>
    <scope>NUCLEOTIDE SEQUENCE [LARGE SCALE GENOMIC DNA]</scope>
    <source>
        <strain evidence="7 8">CBS 117616</strain>
    </source>
</reference>
<dbReference type="EMBL" id="ML735715">
    <property type="protein sequence ID" value="KAE8419631.1"/>
    <property type="molecule type" value="Genomic_DNA"/>
</dbReference>
<keyword evidence="6" id="KW-1133">Transmembrane helix</keyword>
<evidence type="ECO:0000313" key="7">
    <source>
        <dbReference type="EMBL" id="KAE8419631.1"/>
    </source>
</evidence>
<evidence type="ECO:0000313" key="8">
    <source>
        <dbReference type="Proteomes" id="UP000325395"/>
    </source>
</evidence>
<keyword evidence="2 5" id="KW-0479">Metal-binding</keyword>
<keyword evidence="5" id="KW-0349">Heme</keyword>
<keyword evidence="3 5" id="KW-0560">Oxidoreductase</keyword>
<dbReference type="PRINTS" id="PR00463">
    <property type="entry name" value="EP450I"/>
</dbReference>
<evidence type="ECO:0000256" key="5">
    <source>
        <dbReference type="RuleBase" id="RU000461"/>
    </source>
</evidence>
<dbReference type="SUPFAM" id="SSF48264">
    <property type="entry name" value="Cytochrome P450"/>
    <property type="match status" value="1"/>
</dbReference>
<evidence type="ECO:0000256" key="4">
    <source>
        <dbReference type="ARBA" id="ARBA00023004"/>
    </source>
</evidence>
<evidence type="ECO:0000256" key="6">
    <source>
        <dbReference type="SAM" id="Phobius"/>
    </source>
</evidence>
<dbReference type="InterPro" id="IPR017972">
    <property type="entry name" value="Cyt_P450_CS"/>
</dbReference>
<comment type="similarity">
    <text evidence="1 5">Belongs to the cytochrome P450 family.</text>
</comment>
<feature type="transmembrane region" description="Helical" evidence="6">
    <location>
        <begin position="12"/>
        <end position="34"/>
    </location>
</feature>
<evidence type="ECO:0000256" key="3">
    <source>
        <dbReference type="ARBA" id="ARBA00023002"/>
    </source>
</evidence>
<dbReference type="InterPro" id="IPR001128">
    <property type="entry name" value="Cyt_P450"/>
</dbReference>
<dbReference type="PANTHER" id="PTHR46300">
    <property type="entry name" value="P450, PUTATIVE (EUROFUNG)-RELATED-RELATED"/>
    <property type="match status" value="1"/>
</dbReference>
<keyword evidence="4 5" id="KW-0408">Iron</keyword>
<organism evidence="7 8">
    <name type="scientific">Aspergillus pseudocaelatus</name>
    <dbReference type="NCBI Taxonomy" id="1825620"/>
    <lineage>
        <taxon>Eukaryota</taxon>
        <taxon>Fungi</taxon>
        <taxon>Dikarya</taxon>
        <taxon>Ascomycota</taxon>
        <taxon>Pezizomycotina</taxon>
        <taxon>Eurotiomycetes</taxon>
        <taxon>Eurotiomycetidae</taxon>
        <taxon>Eurotiales</taxon>
        <taxon>Aspergillaceae</taxon>
        <taxon>Aspergillus</taxon>
        <taxon>Aspergillus subgen. Circumdati</taxon>
    </lineage>
</organism>
<name>A0ABQ6WTN8_9EURO</name>
<proteinExistence type="inferred from homology"/>